<organism evidence="3 4">
    <name type="scientific">Paramecium sonneborni</name>
    <dbReference type="NCBI Taxonomy" id="65129"/>
    <lineage>
        <taxon>Eukaryota</taxon>
        <taxon>Sar</taxon>
        <taxon>Alveolata</taxon>
        <taxon>Ciliophora</taxon>
        <taxon>Intramacronucleata</taxon>
        <taxon>Oligohymenophorea</taxon>
        <taxon>Peniculida</taxon>
        <taxon>Parameciidae</taxon>
        <taxon>Paramecium</taxon>
    </lineage>
</organism>
<name>A0A8S1PC20_9CILI</name>
<dbReference type="AlphaFoldDB" id="A0A8S1PC20"/>
<protein>
    <submittedName>
        <fullName evidence="3">Uncharacterized protein</fullName>
    </submittedName>
</protein>
<dbReference type="OrthoDB" id="293577at2759"/>
<dbReference type="EMBL" id="CAJJDN010000074">
    <property type="protein sequence ID" value="CAD8100676.1"/>
    <property type="molecule type" value="Genomic_DNA"/>
</dbReference>
<sequence length="611" mass="73137">MITNPGIVRSKLLESKSTHTPYTQSTFHSPSNSRTLGFFNKEQKKIQDSNKLQPFSVEKQSHSATSSCHTFMTQLESVQQQNRAVKFGKIKSRKQVTLFNNEDFISEDILELYNEYEKNYSTLNKIDKFIDIQISQANQPQFTINTQEFLVISDEKLKLNDLNKLNKVKIQRFKFYYFRIKTKARPSPIQIVLNCPDRVQSSNIRMFISSKAEFPTKFNSEQIIQAKNAKMYADHNQPYFSKEYLYITIYSDIDFEVIIDIIFGNPIQKIVPRKQQIEEDLLDIRPQTQRVIRKDKIIYNLDMKQYLQKMRNLEQNKLEREQKQQQVSMNKKVIQEEKQVDKVCKVLARESINHYREIEKLVKQRREQTRMFQFSWCQIVSLFDFCKEVKTKLEDIKRHKKAQAKGKLLVWQLKTMALMKVQIYGQTPKERTIFKSKLILQSYAVLIKKKTKLLAEEVITRFIKKMLLYLTTLNKQQSLIKKVKTIQRKFRSLKLKRRMFRDKFWKFIKENISNIVYQLRRQKDVRNLFSDGKKPTIIIDVPLMQSLIDDYCEKARARWMNYINRTFKEKNRSKKIQNVALNFTEPKLYDMPNEYELTQLIDQYAKIKKLY</sequence>
<feature type="coiled-coil region" evidence="1">
    <location>
        <begin position="296"/>
        <end position="323"/>
    </location>
</feature>
<evidence type="ECO:0000256" key="2">
    <source>
        <dbReference type="SAM" id="MobiDB-lite"/>
    </source>
</evidence>
<feature type="region of interest" description="Disordered" evidence="2">
    <location>
        <begin position="14"/>
        <end position="34"/>
    </location>
</feature>
<evidence type="ECO:0000313" key="3">
    <source>
        <dbReference type="EMBL" id="CAD8100676.1"/>
    </source>
</evidence>
<comment type="caution">
    <text evidence="3">The sequence shown here is derived from an EMBL/GenBank/DDBJ whole genome shotgun (WGS) entry which is preliminary data.</text>
</comment>
<keyword evidence="4" id="KW-1185">Reference proteome</keyword>
<reference evidence="3" key="1">
    <citation type="submission" date="2021-01" db="EMBL/GenBank/DDBJ databases">
        <authorList>
            <consortium name="Genoscope - CEA"/>
            <person name="William W."/>
        </authorList>
    </citation>
    <scope>NUCLEOTIDE SEQUENCE</scope>
</reference>
<dbReference type="Proteomes" id="UP000692954">
    <property type="component" value="Unassembled WGS sequence"/>
</dbReference>
<proteinExistence type="predicted"/>
<accession>A0A8S1PC20</accession>
<keyword evidence="1" id="KW-0175">Coiled coil</keyword>
<gene>
    <name evidence="3" type="ORF">PSON_ATCC_30995.1.T0740159</name>
</gene>
<evidence type="ECO:0000313" key="4">
    <source>
        <dbReference type="Proteomes" id="UP000692954"/>
    </source>
</evidence>
<evidence type="ECO:0000256" key="1">
    <source>
        <dbReference type="SAM" id="Coils"/>
    </source>
</evidence>
<feature type="compositionally biased region" description="Polar residues" evidence="2">
    <location>
        <begin position="18"/>
        <end position="34"/>
    </location>
</feature>